<dbReference type="SUPFAM" id="SSF53244">
    <property type="entry name" value="MurD-like peptide ligases, peptide-binding domain"/>
    <property type="match status" value="1"/>
</dbReference>
<keyword evidence="4" id="KW-0479">Metal-binding</keyword>
<feature type="domain" description="Mur ligase C-terminal" evidence="10">
    <location>
        <begin position="273"/>
        <end position="390"/>
    </location>
</feature>
<comment type="caution">
    <text evidence="12">The sequence shown here is derived from an EMBL/GenBank/DDBJ whole genome shotgun (WGS) entry which is preliminary data.</text>
</comment>
<evidence type="ECO:0000256" key="7">
    <source>
        <dbReference type="ARBA" id="ARBA00022842"/>
    </source>
</evidence>
<name>A0ABU5CRY4_9BACI</name>
<dbReference type="PIRSF" id="PIRSF001563">
    <property type="entry name" value="Folylpolyglu_synth"/>
    <property type="match status" value="1"/>
</dbReference>
<gene>
    <name evidence="12" type="ORF">RWD45_08470</name>
</gene>
<evidence type="ECO:0000256" key="6">
    <source>
        <dbReference type="ARBA" id="ARBA00022840"/>
    </source>
</evidence>
<dbReference type="Gene3D" id="3.40.1190.10">
    <property type="entry name" value="Mur-like, catalytic domain"/>
    <property type="match status" value="1"/>
</dbReference>
<accession>A0ABU5CRY4</accession>
<proteinExistence type="inferred from homology"/>
<evidence type="ECO:0000256" key="1">
    <source>
        <dbReference type="ARBA" id="ARBA00008276"/>
    </source>
</evidence>
<keyword evidence="3 12" id="KW-0436">Ligase</keyword>
<evidence type="ECO:0000313" key="12">
    <source>
        <dbReference type="EMBL" id="MDY0408584.1"/>
    </source>
</evidence>
<dbReference type="InterPro" id="IPR013221">
    <property type="entry name" value="Mur_ligase_cen"/>
</dbReference>
<dbReference type="NCBIfam" id="TIGR01499">
    <property type="entry name" value="folC"/>
    <property type="match status" value="1"/>
</dbReference>
<dbReference type="EC" id="6.3.2.17" evidence="2"/>
<dbReference type="InterPro" id="IPR036565">
    <property type="entry name" value="Mur-like_cat_sf"/>
</dbReference>
<dbReference type="InterPro" id="IPR004101">
    <property type="entry name" value="Mur_ligase_C"/>
</dbReference>
<dbReference type="EMBL" id="JAWDIQ010000001">
    <property type="protein sequence ID" value="MDY0408584.1"/>
    <property type="molecule type" value="Genomic_DNA"/>
</dbReference>
<dbReference type="RefSeq" id="WP_320379816.1">
    <property type="nucleotide sequence ID" value="NZ_JAWDIQ010000001.1"/>
</dbReference>
<dbReference type="InterPro" id="IPR036615">
    <property type="entry name" value="Mur_ligase_C_dom_sf"/>
</dbReference>
<keyword evidence="7" id="KW-0460">Magnesium</keyword>
<evidence type="ECO:0000256" key="2">
    <source>
        <dbReference type="ARBA" id="ARBA00013025"/>
    </source>
</evidence>
<dbReference type="Pfam" id="PF02875">
    <property type="entry name" value="Mur_ligase_C"/>
    <property type="match status" value="1"/>
</dbReference>
<reference evidence="12 13" key="1">
    <citation type="submission" date="2023-10" db="EMBL/GenBank/DDBJ databases">
        <title>Virgibacillus soli CC-YMP-6 genome.</title>
        <authorList>
            <person name="Miliotis G."/>
            <person name="Sengupta P."/>
            <person name="Hameed A."/>
            <person name="Chuvochina M."/>
            <person name="Mcdonagh F."/>
            <person name="Simpson A.C."/>
            <person name="Singh N.K."/>
            <person name="Rekha P.D."/>
            <person name="Raman K."/>
            <person name="Hugenholtz P."/>
            <person name="Venkateswaran K."/>
        </authorList>
    </citation>
    <scope>NUCLEOTIDE SEQUENCE [LARGE SCALE GENOMIC DNA]</scope>
    <source>
        <strain evidence="12 13">CC-YMP-6</strain>
    </source>
</reference>
<dbReference type="Gene3D" id="3.90.190.20">
    <property type="entry name" value="Mur ligase, C-terminal domain"/>
    <property type="match status" value="1"/>
</dbReference>
<dbReference type="Pfam" id="PF08245">
    <property type="entry name" value="Mur_ligase_M"/>
    <property type="match status" value="1"/>
</dbReference>
<dbReference type="PANTHER" id="PTHR11136">
    <property type="entry name" value="FOLYLPOLYGLUTAMATE SYNTHASE-RELATED"/>
    <property type="match status" value="1"/>
</dbReference>
<evidence type="ECO:0000259" key="11">
    <source>
        <dbReference type="Pfam" id="PF08245"/>
    </source>
</evidence>
<organism evidence="12 13">
    <name type="scientific">Paracerasibacillus soli</name>
    <dbReference type="NCBI Taxonomy" id="480284"/>
    <lineage>
        <taxon>Bacteria</taxon>
        <taxon>Bacillati</taxon>
        <taxon>Bacillota</taxon>
        <taxon>Bacilli</taxon>
        <taxon>Bacillales</taxon>
        <taxon>Bacillaceae</taxon>
        <taxon>Paracerasibacillus</taxon>
    </lineage>
</organism>
<evidence type="ECO:0000256" key="3">
    <source>
        <dbReference type="ARBA" id="ARBA00022598"/>
    </source>
</evidence>
<dbReference type="Proteomes" id="UP001275315">
    <property type="component" value="Unassembled WGS sequence"/>
</dbReference>
<evidence type="ECO:0000256" key="9">
    <source>
        <dbReference type="ARBA" id="ARBA00047493"/>
    </source>
</evidence>
<feature type="domain" description="Mur ligase central" evidence="11">
    <location>
        <begin position="23"/>
        <end position="246"/>
    </location>
</feature>
<dbReference type="InterPro" id="IPR001645">
    <property type="entry name" value="Folylpolyglutamate_synth"/>
</dbReference>
<keyword evidence="13" id="KW-1185">Reference proteome</keyword>
<comment type="catalytic activity">
    <reaction evidence="9">
        <text>(6S)-5,6,7,8-tetrahydrofolyl-(gamma-L-Glu)(n) + L-glutamate + ATP = (6S)-5,6,7,8-tetrahydrofolyl-(gamma-L-Glu)(n+1) + ADP + phosphate + H(+)</text>
        <dbReference type="Rhea" id="RHEA:10580"/>
        <dbReference type="Rhea" id="RHEA-COMP:14738"/>
        <dbReference type="Rhea" id="RHEA-COMP:14740"/>
        <dbReference type="ChEBI" id="CHEBI:15378"/>
        <dbReference type="ChEBI" id="CHEBI:29985"/>
        <dbReference type="ChEBI" id="CHEBI:30616"/>
        <dbReference type="ChEBI" id="CHEBI:43474"/>
        <dbReference type="ChEBI" id="CHEBI:141005"/>
        <dbReference type="ChEBI" id="CHEBI:456216"/>
        <dbReference type="EC" id="6.3.2.17"/>
    </reaction>
</comment>
<sequence length="406" mass="45441">MGKNISVTCLTGPSQKQITAIHIAGTNGKGSTLSYINHALLANNFQVGVFTSPSITGLTGHILKNDKPISEGTFIHIMNELYPNIKRLDEMDMHVTEFEILTVLAFCYFAKEVDIAIIEAGMGGRFDTTNCIHPAVSIITNVALDHQAFLGDTTKEIAYHKAGIIKEHVPVIVGRIDPEAWSVVNGEAKRKNSAIYRIDESFKPQNLKRRDFLQQFVWKSETAMFDVSIPMAGEHQIDNVSLAIQAIVLLIQQGYAIKMPQALSAIEKTVIPGRFELVKRNPYIVVDSAHNPAGIASFLEALNYLPRGRKRHLIFAGFKDKDLQNMLHMCEPFFSTITATSFQHPRAIRAKDLAALLESNHIVVLENWQEALKQICTYPAHDQIFITGSFHFISLVRTYLRKVNKM</sequence>
<evidence type="ECO:0000259" key="10">
    <source>
        <dbReference type="Pfam" id="PF02875"/>
    </source>
</evidence>
<comment type="similarity">
    <text evidence="1">Belongs to the folylpolyglutamate synthase family.</text>
</comment>
<keyword evidence="6" id="KW-0067">ATP-binding</keyword>
<dbReference type="SUPFAM" id="SSF53623">
    <property type="entry name" value="MurD-like peptide ligases, catalytic domain"/>
    <property type="match status" value="1"/>
</dbReference>
<evidence type="ECO:0000313" key="13">
    <source>
        <dbReference type="Proteomes" id="UP001275315"/>
    </source>
</evidence>
<dbReference type="PANTHER" id="PTHR11136:SF0">
    <property type="entry name" value="DIHYDROFOLATE SYNTHETASE-RELATED"/>
    <property type="match status" value="1"/>
</dbReference>
<evidence type="ECO:0000256" key="8">
    <source>
        <dbReference type="ARBA" id="ARBA00030592"/>
    </source>
</evidence>
<evidence type="ECO:0000256" key="5">
    <source>
        <dbReference type="ARBA" id="ARBA00022741"/>
    </source>
</evidence>
<protein>
    <recommendedName>
        <fullName evidence="2">tetrahydrofolate synthase</fullName>
        <ecNumber evidence="2">6.3.2.17</ecNumber>
    </recommendedName>
    <alternativeName>
        <fullName evidence="8">Tetrahydrofolylpolyglutamate synthase</fullName>
    </alternativeName>
</protein>
<dbReference type="GO" id="GO:0016874">
    <property type="term" value="F:ligase activity"/>
    <property type="evidence" value="ECO:0007669"/>
    <property type="project" value="UniProtKB-KW"/>
</dbReference>
<keyword evidence="5" id="KW-0547">Nucleotide-binding</keyword>
<evidence type="ECO:0000256" key="4">
    <source>
        <dbReference type="ARBA" id="ARBA00022723"/>
    </source>
</evidence>